<keyword evidence="2" id="KW-1185">Reference proteome</keyword>
<evidence type="ECO:0000313" key="2">
    <source>
        <dbReference type="Proteomes" id="UP000003828"/>
    </source>
</evidence>
<dbReference type="RefSeq" id="WP_003802714.1">
    <property type="nucleotide sequence ID" value="NZ_BAEG01000064.1"/>
</dbReference>
<dbReference type="STRING" id="1077972.ARGLB_064_01260"/>
<dbReference type="Gene3D" id="2.80.10.50">
    <property type="match status" value="2"/>
</dbReference>
<comment type="caution">
    <text evidence="1">The sequence shown here is derived from an EMBL/GenBank/DDBJ whole genome shotgun (WGS) entry which is preliminary data.</text>
</comment>
<organism evidence="1 2">
    <name type="scientific">Arthrobacter globiformis (strain ATCC 8010 / DSM 20124 / JCM 1332 / NBRC 12137 / NCIMB 8907 / NRRL B-2979 / 168)</name>
    <dbReference type="NCBI Taxonomy" id="1077972"/>
    <lineage>
        <taxon>Bacteria</taxon>
        <taxon>Bacillati</taxon>
        <taxon>Actinomycetota</taxon>
        <taxon>Actinomycetes</taxon>
        <taxon>Micrococcales</taxon>
        <taxon>Micrococcaceae</taxon>
        <taxon>Arthrobacter</taxon>
    </lineage>
</organism>
<protein>
    <recommendedName>
        <fullName evidence="3">Delta-60 repeat domain-containing protein</fullName>
    </recommendedName>
</protein>
<proteinExistence type="predicted"/>
<reference evidence="1 2" key="1">
    <citation type="submission" date="2011-12" db="EMBL/GenBank/DDBJ databases">
        <title>Whole genome shotgun sequence of Arthrobacter globiformis NBRC 12137.</title>
        <authorList>
            <person name="Miyazawa S."/>
            <person name="Hosoyama A."/>
            <person name="Tsuchikane K."/>
            <person name="Katsumata H."/>
            <person name="Yamazaki S."/>
            <person name="Fujita N."/>
        </authorList>
    </citation>
    <scope>NUCLEOTIDE SEQUENCE [LARGE SCALE GENOMIC DNA]</scope>
    <source>
        <strain evidence="1 2">NBRC 12137</strain>
    </source>
</reference>
<dbReference type="NCBIfam" id="TIGR02608">
    <property type="entry name" value="delta_60_rpt"/>
    <property type="match status" value="4"/>
</dbReference>
<gene>
    <name evidence="1" type="ORF">ARGLB_064_01260</name>
</gene>
<feature type="non-terminal residue" evidence="1">
    <location>
        <position position="439"/>
    </location>
</feature>
<dbReference type="SUPFAM" id="SSF63829">
    <property type="entry name" value="Calcium-dependent phosphotriesterase"/>
    <property type="match status" value="1"/>
</dbReference>
<evidence type="ECO:0000313" key="1">
    <source>
        <dbReference type="EMBL" id="GAB14361.1"/>
    </source>
</evidence>
<sequence length="439" mass="45159">MTDIWGSGRAKAGILTLLSSVLAVVMGLAGFNAVTPAHAADSDYLDQSFANRGLFTHDFGGVSGPGPVAVDVDTLGRTVTAGRVQTLVASDWRVIRLLPSGQPDPTFGEAGVITLASQNSVTDLRIQADGKILLAGNVQVPGVGGSAAVIRLDDRGLVDTTFASSGMIVPEASTAHFAYEVSFDALTFSPEGSVVIAGSIKGSSAAWKYSADGFLDSTFAELIPDPQGSLSGWGPEDITVDAVGRVTVAGAYEGHRGALVRYLPDGSADTSFGINGVLRNRTAGAITNVAAYKDGSVVAASYKRLAAYNTSGVELPDLAAPGELVVTSLLVDGSNNLLVGGWNNSQGPASFTLMKFAADRSVAQSFGTAGVVATAFPQGNAFLSDMALTPDGHLAGAGWVNSFSNDPNNPNDSGLFALARYDLSFLPPPTFPPARSRKV</sequence>
<dbReference type="eggNOG" id="COG1572">
    <property type="taxonomic scope" value="Bacteria"/>
</dbReference>
<accession>H0QNG0</accession>
<dbReference type="AlphaFoldDB" id="H0QNG0"/>
<dbReference type="Proteomes" id="UP000003828">
    <property type="component" value="Unassembled WGS sequence"/>
</dbReference>
<evidence type="ECO:0008006" key="3">
    <source>
        <dbReference type="Google" id="ProtNLM"/>
    </source>
</evidence>
<dbReference type="InterPro" id="IPR013431">
    <property type="entry name" value="Delta_60_rpt"/>
</dbReference>
<name>H0QNG0_ARTG1</name>
<dbReference type="EMBL" id="BAEG01000064">
    <property type="protein sequence ID" value="GAB14361.1"/>
    <property type="molecule type" value="Genomic_DNA"/>
</dbReference>
<dbReference type="Pfam" id="PF17164">
    <property type="entry name" value="DUF5122"/>
    <property type="match status" value="3"/>
</dbReference>